<reference evidence="2" key="1">
    <citation type="submission" date="2014-03" db="EMBL/GenBank/DDBJ databases">
        <authorList>
            <person name="Aksoy S."/>
            <person name="Warren W."/>
            <person name="Wilson R.K."/>
        </authorList>
    </citation>
    <scope>NUCLEOTIDE SEQUENCE [LARGE SCALE GENOMIC DNA]</scope>
    <source>
        <strain evidence="2">IAEA</strain>
    </source>
</reference>
<protein>
    <submittedName>
        <fullName evidence="1">Uncharacterized protein</fullName>
    </submittedName>
</protein>
<organism evidence="1 2">
    <name type="scientific">Glossina pallidipes</name>
    <name type="common">Tsetse fly</name>
    <dbReference type="NCBI Taxonomy" id="7398"/>
    <lineage>
        <taxon>Eukaryota</taxon>
        <taxon>Metazoa</taxon>
        <taxon>Ecdysozoa</taxon>
        <taxon>Arthropoda</taxon>
        <taxon>Hexapoda</taxon>
        <taxon>Insecta</taxon>
        <taxon>Pterygota</taxon>
        <taxon>Neoptera</taxon>
        <taxon>Endopterygota</taxon>
        <taxon>Diptera</taxon>
        <taxon>Brachycera</taxon>
        <taxon>Muscomorpha</taxon>
        <taxon>Hippoboscoidea</taxon>
        <taxon>Glossinidae</taxon>
        <taxon>Glossina</taxon>
    </lineage>
</organism>
<dbReference type="Proteomes" id="UP000092445">
    <property type="component" value="Unassembled WGS sequence"/>
</dbReference>
<keyword evidence="2" id="KW-1185">Reference proteome</keyword>
<dbReference type="VEuPathDB" id="VectorBase:GPAI036672"/>
<evidence type="ECO:0000313" key="2">
    <source>
        <dbReference type="Proteomes" id="UP000092445"/>
    </source>
</evidence>
<proteinExistence type="predicted"/>
<accession>A0A1B0A7F8</accession>
<sequence>MSAQIVSVSAHKITAIVVAVIKNITANIASEIRITRPSQDGMRTTADQTIRHYTHVNRNKMLMDMECDELEPINSICPRKGCFVPVNDFVAMCYRRGYKRNE</sequence>
<evidence type="ECO:0000313" key="1">
    <source>
        <dbReference type="EnsemblMetazoa" id="GPAI036672-PA"/>
    </source>
</evidence>
<name>A0A1B0A7F8_GLOPL</name>
<dbReference type="AlphaFoldDB" id="A0A1B0A7F8"/>
<dbReference type="EnsemblMetazoa" id="GPAI036672-RA">
    <property type="protein sequence ID" value="GPAI036672-PA"/>
    <property type="gene ID" value="GPAI036672"/>
</dbReference>
<reference evidence="1" key="2">
    <citation type="submission" date="2020-05" db="UniProtKB">
        <authorList>
            <consortium name="EnsemblMetazoa"/>
        </authorList>
    </citation>
    <scope>IDENTIFICATION</scope>
    <source>
        <strain evidence="1">IAEA</strain>
    </source>
</reference>